<reference evidence="1" key="1">
    <citation type="submission" date="2020-05" db="EMBL/GenBank/DDBJ databases">
        <authorList>
            <person name="Chiriac C."/>
            <person name="Salcher M."/>
            <person name="Ghai R."/>
            <person name="Kavagutti S V."/>
        </authorList>
    </citation>
    <scope>NUCLEOTIDE SEQUENCE</scope>
</reference>
<dbReference type="Gene3D" id="3.90.1510.10">
    <property type="entry name" value="Glycerate kinase, domain 2"/>
    <property type="match status" value="2"/>
</dbReference>
<dbReference type="SUPFAM" id="SSF110738">
    <property type="entry name" value="Glycerate kinase I"/>
    <property type="match status" value="1"/>
</dbReference>
<dbReference type="GO" id="GO:0031388">
    <property type="term" value="P:organic acid phosphorylation"/>
    <property type="evidence" value="ECO:0007669"/>
    <property type="project" value="InterPro"/>
</dbReference>
<evidence type="ECO:0000313" key="1">
    <source>
        <dbReference type="EMBL" id="CAB4610099.1"/>
    </source>
</evidence>
<dbReference type="InterPro" id="IPR004381">
    <property type="entry name" value="Glycerate_kinase"/>
</dbReference>
<gene>
    <name evidence="1" type="ORF">UFOPK1835_01028</name>
</gene>
<dbReference type="PANTHER" id="PTHR21599:SF0">
    <property type="entry name" value="GLYCERATE KINASE"/>
    <property type="match status" value="1"/>
</dbReference>
<dbReference type="GO" id="GO:0008887">
    <property type="term" value="F:glycerate kinase activity"/>
    <property type="evidence" value="ECO:0007669"/>
    <property type="project" value="InterPro"/>
</dbReference>
<dbReference type="InterPro" id="IPR036129">
    <property type="entry name" value="Glycerate_kinase_sf"/>
</dbReference>
<sequence>MRVVVAPDKFKGTASARELTAAIVGALVDAGHDAVAAPMADGGEGFLDVLGGANRTDTVTGPLGDPVDAPWRISRGVAVIEMAAASGLMLVGGPEENDPVAASTYGTGELVSLAVESGARRVLVGVGGSATTDGGIGALRALHPTQRFRGIELIVACDVRTRFVDAADVFAPQKGATPAQVKLLHGRLERLAQVYEEESGVVVGDIEGSGAAGGLAGGLASIGAELVSGFQLVADEIGLDELVEGADLVITGEGFLDDESFDGKVLGGVAELAHELGVPCLALVGEVVEPLPELPVGLTVISLSEMFGAERSMADPCSCAARAVQSFLSERR</sequence>
<dbReference type="AlphaFoldDB" id="A0A6J6HDT6"/>
<dbReference type="PIRSF" id="PIRSF006078">
    <property type="entry name" value="GlxK"/>
    <property type="match status" value="1"/>
</dbReference>
<dbReference type="InterPro" id="IPR018193">
    <property type="entry name" value="Glyc_kinase_flavodox-like_fold"/>
</dbReference>
<organism evidence="1">
    <name type="scientific">freshwater metagenome</name>
    <dbReference type="NCBI Taxonomy" id="449393"/>
    <lineage>
        <taxon>unclassified sequences</taxon>
        <taxon>metagenomes</taxon>
        <taxon>ecological metagenomes</taxon>
    </lineage>
</organism>
<dbReference type="Pfam" id="PF02595">
    <property type="entry name" value="Gly_kinase"/>
    <property type="match status" value="2"/>
</dbReference>
<name>A0A6J6HDT6_9ZZZZ</name>
<dbReference type="PANTHER" id="PTHR21599">
    <property type="entry name" value="GLYCERATE KINASE"/>
    <property type="match status" value="1"/>
</dbReference>
<proteinExistence type="predicted"/>
<protein>
    <submittedName>
        <fullName evidence="1">Unannotated protein</fullName>
    </submittedName>
</protein>
<dbReference type="EMBL" id="CAEZUP010000038">
    <property type="protein sequence ID" value="CAB4610099.1"/>
    <property type="molecule type" value="Genomic_DNA"/>
</dbReference>
<accession>A0A6J6HDT6</accession>